<dbReference type="PROSITE" id="PS51935">
    <property type="entry name" value="NLPC_P60"/>
    <property type="match status" value="1"/>
</dbReference>
<reference evidence="8" key="1">
    <citation type="submission" date="2020-10" db="EMBL/GenBank/DDBJ databases">
        <authorList>
            <person name="Gilroy R."/>
        </authorList>
    </citation>
    <scope>NUCLEOTIDE SEQUENCE</scope>
    <source>
        <strain evidence="8">ChiGjej1B1-2707</strain>
    </source>
</reference>
<evidence type="ECO:0000259" key="7">
    <source>
        <dbReference type="PROSITE" id="PS51935"/>
    </source>
</evidence>
<dbReference type="InterPro" id="IPR051056">
    <property type="entry name" value="Glycosyl_Hydrolase_73"/>
</dbReference>
<feature type="compositionally biased region" description="Low complexity" evidence="5">
    <location>
        <begin position="142"/>
        <end position="151"/>
    </location>
</feature>
<evidence type="ECO:0000256" key="3">
    <source>
        <dbReference type="ARBA" id="ARBA00022801"/>
    </source>
</evidence>
<dbReference type="PRINTS" id="PR01002">
    <property type="entry name" value="FLGFLGJ"/>
</dbReference>
<dbReference type="AlphaFoldDB" id="A0A9D0ZYR7"/>
<evidence type="ECO:0000256" key="4">
    <source>
        <dbReference type="ARBA" id="ARBA00022807"/>
    </source>
</evidence>
<feature type="compositionally biased region" description="Acidic residues" evidence="5">
    <location>
        <begin position="152"/>
        <end position="179"/>
    </location>
</feature>
<feature type="compositionally biased region" description="Low complexity" evidence="5">
    <location>
        <begin position="196"/>
        <end position="218"/>
    </location>
</feature>
<comment type="similarity">
    <text evidence="1">Belongs to the peptidase C40 family.</text>
</comment>
<dbReference type="InterPro" id="IPR038765">
    <property type="entry name" value="Papain-like_cys_pep_sf"/>
</dbReference>
<gene>
    <name evidence="8" type="ORF">IAA69_00720</name>
</gene>
<feature type="domain" description="NlpC/P60" evidence="7">
    <location>
        <begin position="419"/>
        <end position="544"/>
    </location>
</feature>
<keyword evidence="3" id="KW-0378">Hydrolase</keyword>
<comment type="caution">
    <text evidence="8">The sequence shown here is derived from an EMBL/GenBank/DDBJ whole genome shotgun (WGS) entry which is preliminary data.</text>
</comment>
<evidence type="ECO:0000313" key="8">
    <source>
        <dbReference type="EMBL" id="HIR00792.1"/>
    </source>
</evidence>
<feature type="compositionally biased region" description="Pro residues" evidence="5">
    <location>
        <begin position="185"/>
        <end position="195"/>
    </location>
</feature>
<sequence length="564" mass="60840">MRKQVLSCVVAGALVFSTPLVGSVALAEDSSHVDELRKVSQSLENTYLGNQVDKLLAQIDAGVSPEEQAAIEAQIEKLLAQAVEEGLLPESALDQAGITPEGSEEGESDVEGEGPAEDVAPSAPVEDEGSNPEKPGGETDIVPPAEEVTPPAEDEGKDPEVPPENEGEEEESGEPEAPEQDVPVTPSPEPTPDVPQTPETPQAPTEPSVPEPETSAPQEPAPTPPTTLPLVPEANSFDSGEVPRYNYAEDMDTEKFIALIGEQARSIAQEHDLYASVMIAQAILESASGKSELSQAPNNNLFGIKGAWEDENGKKHSVSFLTSEDDGTGSLYQIVSGFRAYDTLADSLEDYAQLLTDDMGTFYQGAWKKNAETYTDAAQWLEGRYATDTHYAEKLVGLIETYELDRFDEALSWTPVDEDVDLTDLLAEATSHLGTAYTWGGASPLTGFDCSGLVQWAYKEALDIDLPRTTYEQCLEGELVPFDDLHPGDLLFFEDGGDVHHVALYLGDGFYLHAPQQGEPVKVTSMEEYEPDFARRIVPTRPVEEAPVVSKVLVGLKGLLPRLG</sequence>
<dbReference type="SUPFAM" id="SSF54001">
    <property type="entry name" value="Cysteine proteinases"/>
    <property type="match status" value="1"/>
</dbReference>
<keyword evidence="6" id="KW-0732">Signal</keyword>
<dbReference type="SMART" id="SM00047">
    <property type="entry name" value="LYZ2"/>
    <property type="match status" value="1"/>
</dbReference>
<dbReference type="Pfam" id="PF01832">
    <property type="entry name" value="Glucosaminidase"/>
    <property type="match status" value="1"/>
</dbReference>
<evidence type="ECO:0000256" key="5">
    <source>
        <dbReference type="SAM" id="MobiDB-lite"/>
    </source>
</evidence>
<accession>A0A9D0ZYR7</accession>
<dbReference type="EMBL" id="DVGB01000005">
    <property type="protein sequence ID" value="HIR00792.1"/>
    <property type="molecule type" value="Genomic_DNA"/>
</dbReference>
<organism evidence="8 9">
    <name type="scientific">Candidatus Aveggerthella stercoripullorum</name>
    <dbReference type="NCBI Taxonomy" id="2840688"/>
    <lineage>
        <taxon>Bacteria</taxon>
        <taxon>Bacillati</taxon>
        <taxon>Actinomycetota</taxon>
        <taxon>Coriobacteriia</taxon>
        <taxon>Eggerthellales</taxon>
        <taxon>Eggerthellaceae</taxon>
        <taxon>Eggerthellaceae incertae sedis</taxon>
        <taxon>Candidatus Aveggerthella</taxon>
    </lineage>
</organism>
<dbReference type="GO" id="GO:0008234">
    <property type="term" value="F:cysteine-type peptidase activity"/>
    <property type="evidence" value="ECO:0007669"/>
    <property type="project" value="UniProtKB-KW"/>
</dbReference>
<dbReference type="InterPro" id="IPR002901">
    <property type="entry name" value="MGlyc_endo_b_GlcNAc-like_dom"/>
</dbReference>
<proteinExistence type="inferred from homology"/>
<evidence type="ECO:0000256" key="6">
    <source>
        <dbReference type="SAM" id="SignalP"/>
    </source>
</evidence>
<dbReference type="Proteomes" id="UP000824261">
    <property type="component" value="Unassembled WGS sequence"/>
</dbReference>
<dbReference type="PANTHER" id="PTHR33308:SF9">
    <property type="entry name" value="PEPTIDOGLYCAN HYDROLASE FLGJ"/>
    <property type="match status" value="1"/>
</dbReference>
<dbReference type="Gene3D" id="1.10.530.10">
    <property type="match status" value="1"/>
</dbReference>
<evidence type="ECO:0000313" key="9">
    <source>
        <dbReference type="Proteomes" id="UP000824261"/>
    </source>
</evidence>
<feature type="region of interest" description="Disordered" evidence="5">
    <location>
        <begin position="94"/>
        <end position="243"/>
    </location>
</feature>
<protein>
    <submittedName>
        <fullName evidence="8">C40 family peptidase</fullName>
    </submittedName>
</protein>
<feature type="signal peptide" evidence="6">
    <location>
        <begin position="1"/>
        <end position="27"/>
    </location>
</feature>
<keyword evidence="2" id="KW-0645">Protease</keyword>
<name>A0A9D0ZYR7_9ACTN</name>
<dbReference type="Gene3D" id="3.90.1720.10">
    <property type="entry name" value="endopeptidase domain like (from Nostoc punctiforme)"/>
    <property type="match status" value="1"/>
</dbReference>
<feature type="compositionally biased region" description="Acidic residues" evidence="5">
    <location>
        <begin position="102"/>
        <end position="116"/>
    </location>
</feature>
<dbReference type="Gene3D" id="4.10.80.30">
    <property type="entry name" value="DNA polymerase, domain 6"/>
    <property type="match status" value="1"/>
</dbReference>
<dbReference type="PANTHER" id="PTHR33308">
    <property type="entry name" value="PEPTIDOGLYCAN HYDROLASE FLGJ"/>
    <property type="match status" value="1"/>
</dbReference>
<reference evidence="8" key="2">
    <citation type="journal article" date="2021" name="PeerJ">
        <title>Extensive microbial diversity within the chicken gut microbiome revealed by metagenomics and culture.</title>
        <authorList>
            <person name="Gilroy R."/>
            <person name="Ravi A."/>
            <person name="Getino M."/>
            <person name="Pursley I."/>
            <person name="Horton D.L."/>
            <person name="Alikhan N.F."/>
            <person name="Baker D."/>
            <person name="Gharbi K."/>
            <person name="Hall N."/>
            <person name="Watson M."/>
            <person name="Adriaenssens E.M."/>
            <person name="Foster-Nyarko E."/>
            <person name="Jarju S."/>
            <person name="Secka A."/>
            <person name="Antonio M."/>
            <person name="Oren A."/>
            <person name="Chaudhuri R.R."/>
            <person name="La Ragione R."/>
            <person name="Hildebrand F."/>
            <person name="Pallen M.J."/>
        </authorList>
    </citation>
    <scope>NUCLEOTIDE SEQUENCE</scope>
    <source>
        <strain evidence="8">ChiGjej1B1-2707</strain>
    </source>
</reference>
<keyword evidence="4" id="KW-0788">Thiol protease</keyword>
<dbReference type="InterPro" id="IPR000064">
    <property type="entry name" value="NLP_P60_dom"/>
</dbReference>
<dbReference type="GO" id="GO:0004040">
    <property type="term" value="F:amidase activity"/>
    <property type="evidence" value="ECO:0007669"/>
    <property type="project" value="InterPro"/>
</dbReference>
<dbReference type="Pfam" id="PF00877">
    <property type="entry name" value="NLPC_P60"/>
    <property type="match status" value="1"/>
</dbReference>
<evidence type="ECO:0000256" key="1">
    <source>
        <dbReference type="ARBA" id="ARBA00007074"/>
    </source>
</evidence>
<dbReference type="GO" id="GO:0006508">
    <property type="term" value="P:proteolysis"/>
    <property type="evidence" value="ECO:0007669"/>
    <property type="project" value="UniProtKB-KW"/>
</dbReference>
<evidence type="ECO:0000256" key="2">
    <source>
        <dbReference type="ARBA" id="ARBA00022670"/>
    </source>
</evidence>
<feature type="chain" id="PRO_5038602363" evidence="6">
    <location>
        <begin position="28"/>
        <end position="564"/>
    </location>
</feature>